<organism evidence="1 2">
    <name type="scientific">Aureobasidium namibiae CBS 147.97</name>
    <dbReference type="NCBI Taxonomy" id="1043004"/>
    <lineage>
        <taxon>Eukaryota</taxon>
        <taxon>Fungi</taxon>
        <taxon>Dikarya</taxon>
        <taxon>Ascomycota</taxon>
        <taxon>Pezizomycotina</taxon>
        <taxon>Dothideomycetes</taxon>
        <taxon>Dothideomycetidae</taxon>
        <taxon>Dothideales</taxon>
        <taxon>Saccotheciaceae</taxon>
        <taxon>Aureobasidium</taxon>
    </lineage>
</organism>
<dbReference type="RefSeq" id="XP_013429005.1">
    <property type="nucleotide sequence ID" value="XM_013573551.1"/>
</dbReference>
<dbReference type="GeneID" id="25409806"/>
<feature type="non-terminal residue" evidence="1">
    <location>
        <position position="1"/>
    </location>
</feature>
<evidence type="ECO:0000313" key="1">
    <source>
        <dbReference type="EMBL" id="KEQ75124.1"/>
    </source>
</evidence>
<proteinExistence type="predicted"/>
<protein>
    <submittedName>
        <fullName evidence="1">Uncharacterized protein</fullName>
    </submittedName>
</protein>
<dbReference type="HOGENOM" id="CLU_2512268_0_0_1"/>
<dbReference type="Proteomes" id="UP000027730">
    <property type="component" value="Unassembled WGS sequence"/>
</dbReference>
<dbReference type="OrthoDB" id="10377279at2759"/>
<name>A0A074WUD7_9PEZI</name>
<dbReference type="EMBL" id="KL584706">
    <property type="protein sequence ID" value="KEQ75124.1"/>
    <property type="molecule type" value="Genomic_DNA"/>
</dbReference>
<evidence type="ECO:0000313" key="2">
    <source>
        <dbReference type="Proteomes" id="UP000027730"/>
    </source>
</evidence>
<keyword evidence="2" id="KW-1185">Reference proteome</keyword>
<reference evidence="1 2" key="1">
    <citation type="journal article" date="2014" name="BMC Genomics">
        <title>Genome sequencing of four Aureobasidium pullulans varieties: biotechnological potential, stress tolerance, and description of new species.</title>
        <authorList>
            <person name="Gostin Ar C."/>
            <person name="Ohm R.A."/>
            <person name="Kogej T."/>
            <person name="Sonjak S."/>
            <person name="Turk M."/>
            <person name="Zajc J."/>
            <person name="Zalar P."/>
            <person name="Grube M."/>
            <person name="Sun H."/>
            <person name="Han J."/>
            <person name="Sharma A."/>
            <person name="Chiniquy J."/>
            <person name="Ngan C.Y."/>
            <person name="Lipzen A."/>
            <person name="Barry K."/>
            <person name="Grigoriev I.V."/>
            <person name="Gunde-Cimerman N."/>
        </authorList>
    </citation>
    <scope>NUCLEOTIDE SEQUENCE [LARGE SCALE GENOMIC DNA]</scope>
    <source>
        <strain evidence="1 2">CBS 147.97</strain>
    </source>
</reference>
<accession>A0A074WUD7</accession>
<dbReference type="AlphaFoldDB" id="A0A074WUD7"/>
<sequence>VLDIMPVYSVEYPVEAEYGINKDRTVVPPSIFEAECVPQERMLCVRVHQTPVHDNIPDAAVDAIDGCPKDEQYP</sequence>
<gene>
    <name evidence="1" type="ORF">M436DRAFT_42659</name>
</gene>